<accession>A0AA36HGZ0</accession>
<comment type="similarity">
    <text evidence="2">Belongs to the autoinducer-2 exporter (AI-2E) (TC 2.A.86) family.</text>
</comment>
<comment type="caution">
    <text evidence="7">The sequence shown here is derived from an EMBL/GenBank/DDBJ whole genome shotgun (WGS) entry which is preliminary data.</text>
</comment>
<evidence type="ECO:0000256" key="1">
    <source>
        <dbReference type="ARBA" id="ARBA00004141"/>
    </source>
</evidence>
<dbReference type="Gene3D" id="3.40.50.300">
    <property type="entry name" value="P-loop containing nucleotide triphosphate hydrolases"/>
    <property type="match status" value="1"/>
</dbReference>
<dbReference type="GO" id="GO:0055085">
    <property type="term" value="P:transmembrane transport"/>
    <property type="evidence" value="ECO:0007669"/>
    <property type="project" value="TreeGrafter"/>
</dbReference>
<dbReference type="InterPro" id="IPR027417">
    <property type="entry name" value="P-loop_NTPase"/>
</dbReference>
<feature type="transmembrane region" description="Helical" evidence="6">
    <location>
        <begin position="47"/>
        <end position="75"/>
    </location>
</feature>
<feature type="transmembrane region" description="Helical" evidence="6">
    <location>
        <begin position="249"/>
        <end position="268"/>
    </location>
</feature>
<evidence type="ECO:0000313" key="7">
    <source>
        <dbReference type="EMBL" id="CAJ0610629.1"/>
    </source>
</evidence>
<dbReference type="PANTHER" id="PTHR21716:SF64">
    <property type="entry name" value="AI-2 TRANSPORT PROTEIN TQSA"/>
    <property type="match status" value="1"/>
</dbReference>
<feature type="transmembrane region" description="Helical" evidence="6">
    <location>
        <begin position="96"/>
        <end position="118"/>
    </location>
</feature>
<feature type="transmembrane region" description="Helical" evidence="6">
    <location>
        <begin position="345"/>
        <end position="376"/>
    </location>
</feature>
<evidence type="ECO:0000256" key="2">
    <source>
        <dbReference type="ARBA" id="ARBA00009773"/>
    </source>
</evidence>
<proteinExistence type="inferred from homology"/>
<dbReference type="SUPFAM" id="SSF52540">
    <property type="entry name" value="P-loop containing nucleoside triphosphate hydrolases"/>
    <property type="match status" value="1"/>
</dbReference>
<dbReference type="EMBL" id="CATQJL010000340">
    <property type="protein sequence ID" value="CAJ0610629.1"/>
    <property type="molecule type" value="Genomic_DNA"/>
</dbReference>
<keyword evidence="5 6" id="KW-0472">Membrane</keyword>
<evidence type="ECO:0000256" key="5">
    <source>
        <dbReference type="ARBA" id="ARBA00023136"/>
    </source>
</evidence>
<feature type="transmembrane region" description="Helical" evidence="6">
    <location>
        <begin position="309"/>
        <end position="325"/>
    </location>
</feature>
<name>A0AA36HGZ0_CYLNA</name>
<evidence type="ECO:0008006" key="9">
    <source>
        <dbReference type="Google" id="ProtNLM"/>
    </source>
</evidence>
<dbReference type="GO" id="GO:0016020">
    <property type="term" value="C:membrane"/>
    <property type="evidence" value="ECO:0007669"/>
    <property type="project" value="UniProtKB-SubCell"/>
</dbReference>
<sequence length="578" mass="62309">MTTGLAGFNRMLGDNGVLVPSAPLPALPTPIDDTTAEIAQFLRRLKYILFAGLVGWVVWLLAPILTPFVLALALAWLGDPLVDRIEATGRSRMTGVVLVFAAMVLVIVALLLVLVPMIERQITTLIAVAPQAQAWLMEKGIPWFEQKTGLEVMQWLDPDRLIEWVRSHWQQAGGFATTFMGYVSRSGFAMVTWVVNILLLPILAFYFLRDWDKLVERVASVIPRNHIGTISALARESNEVLGAFIRGQFLVMLALGVIYAGGLSLVGLKLGLLIGLIAGLISFIPYLGATTGILMAVVAALVQAQGFDLKLLILVGVVFTVGQLLESYVLTPRIVGDKIGLHPVAVIFAVMAGGQLFGFLGMLLALPVAAVTNVLLRYAHQRYRQSELYVGPRPEVMGVPQLPLALHYPRDQRLETFIGAPDGALAQLRAIAVGASHDWVYLEGAAGTGKTHQALAMCSSAEQAGRLPTYVPLASAVGRVRAALDGLESRELVALDGLDEVAGNREDEIALFDFHNRARAAGVTVLYTAQKAPGELGLLLPDLRSRLGQCVRVLLQPLDEEGRAAVLREARAAPGPGD</sequence>
<evidence type="ECO:0000256" key="6">
    <source>
        <dbReference type="SAM" id="Phobius"/>
    </source>
</evidence>
<gene>
    <name evidence="7" type="ORF">CYNAS_LOCUS22612</name>
</gene>
<protein>
    <recommendedName>
        <fullName evidence="9">AI-2E family transporter</fullName>
    </recommendedName>
</protein>
<dbReference type="AlphaFoldDB" id="A0AA36HGZ0"/>
<organism evidence="7 8">
    <name type="scientific">Cylicocyclus nassatus</name>
    <name type="common">Nematode worm</name>
    <dbReference type="NCBI Taxonomy" id="53992"/>
    <lineage>
        <taxon>Eukaryota</taxon>
        <taxon>Metazoa</taxon>
        <taxon>Ecdysozoa</taxon>
        <taxon>Nematoda</taxon>
        <taxon>Chromadorea</taxon>
        <taxon>Rhabditida</taxon>
        <taxon>Rhabditina</taxon>
        <taxon>Rhabditomorpha</taxon>
        <taxon>Strongyloidea</taxon>
        <taxon>Strongylidae</taxon>
        <taxon>Cylicocyclus</taxon>
    </lineage>
</organism>
<dbReference type="Proteomes" id="UP001176961">
    <property type="component" value="Unassembled WGS sequence"/>
</dbReference>
<dbReference type="InterPro" id="IPR002549">
    <property type="entry name" value="AI-2E-like"/>
</dbReference>
<feature type="transmembrane region" description="Helical" evidence="6">
    <location>
        <begin position="188"/>
        <end position="208"/>
    </location>
</feature>
<evidence type="ECO:0000256" key="3">
    <source>
        <dbReference type="ARBA" id="ARBA00022692"/>
    </source>
</evidence>
<keyword evidence="4 6" id="KW-1133">Transmembrane helix</keyword>
<dbReference type="PANTHER" id="PTHR21716">
    <property type="entry name" value="TRANSMEMBRANE PROTEIN"/>
    <property type="match status" value="1"/>
</dbReference>
<keyword evidence="8" id="KW-1185">Reference proteome</keyword>
<reference evidence="7" key="1">
    <citation type="submission" date="2023-07" db="EMBL/GenBank/DDBJ databases">
        <authorList>
            <consortium name="CYATHOMIX"/>
        </authorList>
    </citation>
    <scope>NUCLEOTIDE SEQUENCE</scope>
    <source>
        <strain evidence="7">N/A</strain>
    </source>
</reference>
<comment type="subcellular location">
    <subcellularLocation>
        <location evidence="1">Membrane</location>
        <topology evidence="1">Multi-pass membrane protein</topology>
    </subcellularLocation>
</comment>
<evidence type="ECO:0000256" key="4">
    <source>
        <dbReference type="ARBA" id="ARBA00022989"/>
    </source>
</evidence>
<evidence type="ECO:0000313" key="8">
    <source>
        <dbReference type="Proteomes" id="UP001176961"/>
    </source>
</evidence>
<feature type="transmembrane region" description="Helical" evidence="6">
    <location>
        <begin position="274"/>
        <end position="302"/>
    </location>
</feature>
<dbReference type="Pfam" id="PF01594">
    <property type="entry name" value="AI-2E_transport"/>
    <property type="match status" value="1"/>
</dbReference>
<keyword evidence="3 6" id="KW-0812">Transmembrane</keyword>